<gene>
    <name evidence="1" type="ORF">HCZ30_06115</name>
</gene>
<organism evidence="1 2">
    <name type="scientific">Marivivens donghaensis</name>
    <dbReference type="NCBI Taxonomy" id="1699413"/>
    <lineage>
        <taxon>Bacteria</taxon>
        <taxon>Pseudomonadati</taxon>
        <taxon>Pseudomonadota</taxon>
        <taxon>Alphaproteobacteria</taxon>
        <taxon>Rhodobacterales</taxon>
        <taxon>Paracoccaceae</taxon>
        <taxon>Marivivens group</taxon>
        <taxon>Marivivens</taxon>
    </lineage>
</organism>
<evidence type="ECO:0000313" key="2">
    <source>
        <dbReference type="Proteomes" id="UP000709466"/>
    </source>
</evidence>
<dbReference type="Proteomes" id="UP000709466">
    <property type="component" value="Unassembled WGS sequence"/>
</dbReference>
<sequence>MTTLHRPEELDAATARLARKLAPVLMLDSGEPFAPDTVGVTRLSVGEPSPSCPHIPTAPNSTTCVLEFAIWWAGAGNTPHNYNLEHIWIAVDADGNGLSVSASARGGVVDLPDAEWTDGRPVIYCVPSKRMFASTPDAIKALRSTSASGEGILMNDMFAAQLSFVTPYDQFLVREDLRSLRPTPTFKLTLAAPLNEARFVSWDELALEIPHIIRDQCEDLRRRRRGLKAVFLDSGDTLIKEMTEVFDAQLEGLVLSAEPIDGTLDLMDALRGRQRRS</sequence>
<dbReference type="RefSeq" id="WP_167637402.1">
    <property type="nucleotide sequence ID" value="NZ_JAATOP010000003.1"/>
</dbReference>
<proteinExistence type="predicted"/>
<name>A0ABX0VVL4_9RHOB</name>
<evidence type="ECO:0000313" key="1">
    <source>
        <dbReference type="EMBL" id="NIY72011.1"/>
    </source>
</evidence>
<keyword evidence="2" id="KW-1185">Reference proteome</keyword>
<reference evidence="1 2" key="1">
    <citation type="submission" date="2020-03" db="EMBL/GenBank/DDBJ databases">
        <title>Bacterial isolates of synthetic phycosphere.</title>
        <authorList>
            <person name="Fu H."/>
            <person name="Moran M.A."/>
        </authorList>
    </citation>
    <scope>NUCLEOTIDE SEQUENCE [LARGE SCALE GENOMIC DNA]</scope>
    <source>
        <strain evidence="1 2">HF1</strain>
    </source>
</reference>
<comment type="caution">
    <text evidence="1">The sequence shown here is derived from an EMBL/GenBank/DDBJ whole genome shotgun (WGS) entry which is preliminary data.</text>
</comment>
<protein>
    <submittedName>
        <fullName evidence="1">Uncharacterized protein</fullName>
    </submittedName>
</protein>
<accession>A0ABX0VVL4</accession>
<dbReference type="EMBL" id="JAATOP010000003">
    <property type="protein sequence ID" value="NIY72011.1"/>
    <property type="molecule type" value="Genomic_DNA"/>
</dbReference>